<name>A0ABW9SD52_9BACT</name>
<reference evidence="1 2" key="1">
    <citation type="journal article" date="2019" name="Nat. Med.">
        <title>A library of human gut bacterial isolates paired with longitudinal multiomics data enables mechanistic microbiome research.</title>
        <authorList>
            <person name="Poyet M."/>
            <person name="Groussin M."/>
            <person name="Gibbons S.M."/>
            <person name="Avila-Pacheco J."/>
            <person name="Jiang X."/>
            <person name="Kearney S.M."/>
            <person name="Perrotta A.R."/>
            <person name="Berdy B."/>
            <person name="Zhao S."/>
            <person name="Lieberman T.D."/>
            <person name="Swanson P.K."/>
            <person name="Smith M."/>
            <person name="Roesemann S."/>
            <person name="Alexander J.E."/>
            <person name="Rich S.A."/>
            <person name="Livny J."/>
            <person name="Vlamakis H."/>
            <person name="Clish C."/>
            <person name="Bullock K."/>
            <person name="Deik A."/>
            <person name="Scott J."/>
            <person name="Pierce K.A."/>
            <person name="Xavier R.J."/>
            <person name="Alm E.J."/>
        </authorList>
    </citation>
    <scope>NUCLEOTIDE SEQUENCE [LARGE SCALE GENOMIC DNA]</scope>
    <source>
        <strain evidence="1 2">BIOML-A29</strain>
    </source>
</reference>
<evidence type="ECO:0000313" key="1">
    <source>
        <dbReference type="EMBL" id="MTU40421.1"/>
    </source>
</evidence>
<evidence type="ECO:0000313" key="2">
    <source>
        <dbReference type="Proteomes" id="UP000434916"/>
    </source>
</evidence>
<protein>
    <submittedName>
        <fullName evidence="1">Uncharacterized protein</fullName>
    </submittedName>
</protein>
<dbReference type="Proteomes" id="UP000434916">
    <property type="component" value="Unassembled WGS sequence"/>
</dbReference>
<dbReference type="Gene3D" id="2.130.10.10">
    <property type="entry name" value="YVTN repeat-like/Quinoprotein amine dehydrogenase"/>
    <property type="match status" value="1"/>
</dbReference>
<sequence>MRTFLIILLGTLSLLLPRSGWSHDLYFRHYTNKQGLSHNTVYCALQDKKGFM</sequence>
<gene>
    <name evidence="1" type="ORF">GMD82_13350</name>
</gene>
<keyword evidence="2" id="KW-1185">Reference proteome</keyword>
<proteinExistence type="predicted"/>
<comment type="caution">
    <text evidence="1">The sequence shown here is derived from an EMBL/GenBank/DDBJ whole genome shotgun (WGS) entry which is preliminary data.</text>
</comment>
<dbReference type="InterPro" id="IPR015943">
    <property type="entry name" value="WD40/YVTN_repeat-like_dom_sf"/>
</dbReference>
<accession>A0ABW9SD52</accession>
<dbReference type="RefSeq" id="WP_155144086.1">
    <property type="nucleotide sequence ID" value="NZ_WNCN01000018.1"/>
</dbReference>
<organism evidence="1 2">
    <name type="scientific">Parabacteroides merdae</name>
    <dbReference type="NCBI Taxonomy" id="46503"/>
    <lineage>
        <taxon>Bacteria</taxon>
        <taxon>Pseudomonadati</taxon>
        <taxon>Bacteroidota</taxon>
        <taxon>Bacteroidia</taxon>
        <taxon>Bacteroidales</taxon>
        <taxon>Tannerellaceae</taxon>
        <taxon>Parabacteroides</taxon>
    </lineage>
</organism>
<dbReference type="EMBL" id="WNCN01000018">
    <property type="protein sequence ID" value="MTU40421.1"/>
    <property type="molecule type" value="Genomic_DNA"/>
</dbReference>